<proteinExistence type="predicted"/>
<gene>
    <name evidence="1" type="ORF">UFOVP1544_42</name>
</gene>
<accession>A0A6J7XFF3</accession>
<reference evidence="1" key="1">
    <citation type="submission" date="2020-05" db="EMBL/GenBank/DDBJ databases">
        <authorList>
            <person name="Chiriac C."/>
            <person name="Salcher M."/>
            <person name="Ghai R."/>
            <person name="Kavagutti S V."/>
        </authorList>
    </citation>
    <scope>NUCLEOTIDE SEQUENCE</scope>
</reference>
<organism evidence="1">
    <name type="scientific">uncultured Caudovirales phage</name>
    <dbReference type="NCBI Taxonomy" id="2100421"/>
    <lineage>
        <taxon>Viruses</taxon>
        <taxon>Duplodnaviria</taxon>
        <taxon>Heunggongvirae</taxon>
        <taxon>Uroviricota</taxon>
        <taxon>Caudoviricetes</taxon>
        <taxon>Peduoviridae</taxon>
        <taxon>Maltschvirus</taxon>
        <taxon>Maltschvirus maltsch</taxon>
    </lineage>
</organism>
<sequence>MADLNSMIAQGAQFQAPIDPFVQYGRMQQLQQGQQTNALNQMKMEEYGRARQESNALRQFLPGLNESNRSQLLGYGAAGQGVYKALGEGDTQRRLADQAKSQADLNEAKILTDVVARTRNVVAGIDPNDAPSYMALRESIVAQYPKLAPYMPNAWNANVQQSLIVTADSLLEKQKPEPGFTLSAGQTRFPPGYTGVATAPAAAAAAAVPPSVAEYQFAKTPDGGNFVGTYQDFVKAKADATRAPAAVVAPQALPASVQEYEYAKTENGGSFVGTYQDFVKAKADAGRAPAPVVAPQAQPASVLEYNFAKTPDGGGFVGTYQDFVQAKAEAGRAPAPVAAPPTKVAEYEYAKTPAGGSYKGTYQQFLNLGKSEGGGGGAAKAPSGFRFTPTGDLEPIPGGPSAPGLTPKEIQKREASLPQARQSVKTVSNTMSVIGQTVDSLLANPNGIDGITGLVYGITPAITGPARKAKAELEQLKNLAFVQGITELRAASKTGAGVGNVSNREGDRFENLKATLDRQQDKNDLIAALKKLKQQAELTSQFMSEAFDETYSYKSGGASAPAAAAVAPTQDAVNFLRANPSLKAQFDAKYGAGAAARILGGN</sequence>
<name>A0A6J7XFF3_9CAUD</name>
<dbReference type="EMBL" id="LR798396">
    <property type="protein sequence ID" value="CAB5228869.1"/>
    <property type="molecule type" value="Genomic_DNA"/>
</dbReference>
<evidence type="ECO:0000313" key="1">
    <source>
        <dbReference type="EMBL" id="CAB5228869.1"/>
    </source>
</evidence>
<protein>
    <submittedName>
        <fullName evidence="1">Uncharacterized protein</fullName>
    </submittedName>
</protein>